<dbReference type="EMBL" id="PGTY01000001">
    <property type="protein sequence ID" value="PJI91868.1"/>
    <property type="molecule type" value="Genomic_DNA"/>
</dbReference>
<dbReference type="SUPFAM" id="SSF53697">
    <property type="entry name" value="SIS domain"/>
    <property type="match status" value="1"/>
</dbReference>
<evidence type="ECO:0000313" key="5">
    <source>
        <dbReference type="Proteomes" id="UP000228531"/>
    </source>
</evidence>
<gene>
    <name evidence="4" type="ORF">BC777_0709</name>
</gene>
<dbReference type="PROSITE" id="PS51464">
    <property type="entry name" value="SIS"/>
    <property type="match status" value="2"/>
</dbReference>
<keyword evidence="5" id="KW-1185">Reference proteome</keyword>
<dbReference type="InterPro" id="IPR035466">
    <property type="entry name" value="GlmS/AgaS_SIS"/>
</dbReference>
<protein>
    <submittedName>
        <fullName evidence="4">Glucosamine--fructose-6-phosphate aminotransferase (Isomerizing)</fullName>
    </submittedName>
</protein>
<dbReference type="CDD" id="cd05008">
    <property type="entry name" value="SIS_GlmS_GlmD_1"/>
    <property type="match status" value="1"/>
</dbReference>
<sequence>MPSITEQVMRDQFDYLADAIAQPLPDIGGRTLVFLGCGTSYYLAQILAAAANLAGRPAIAAPSAEWIQRPTAYLADLTGAMVIGLSRSGMTTETVNAMRMARAGGLGTLGISCAADSDILGAAEHSIYLPTDPREGIVMTVSASLMLLAGLRLLGQSVTAKDLIVGKEVMQAMQDSAGLLKQGQHLVYLGAGPFFGLANEGALKVQEMSLSYAQAFHPLEYRHGPISLIDEASLVTIIYAPDSAPEEALVAKDVQAKGARVIGLGGPGDLTIPIPDRGPVSALIALPALQLMGEMVALRKNLNTETPRHLSKVVMLSEG</sequence>
<reference evidence="4 5" key="1">
    <citation type="submission" date="2017-11" db="EMBL/GenBank/DDBJ databases">
        <title>Genomic Encyclopedia of Archaeal and Bacterial Type Strains, Phase II (KMG-II): From Individual Species to Whole Genera.</title>
        <authorList>
            <person name="Goeker M."/>
        </authorList>
    </citation>
    <scope>NUCLEOTIDE SEQUENCE [LARGE SCALE GENOMIC DNA]</scope>
    <source>
        <strain evidence="4 5">DSM 29128</strain>
    </source>
</reference>
<feature type="domain" description="SIS" evidence="3">
    <location>
        <begin position="16"/>
        <end position="161"/>
    </location>
</feature>
<dbReference type="AlphaFoldDB" id="A0A2M8WLR6"/>
<dbReference type="GO" id="GO:1901135">
    <property type="term" value="P:carbohydrate derivative metabolic process"/>
    <property type="evidence" value="ECO:0007669"/>
    <property type="project" value="InterPro"/>
</dbReference>
<feature type="domain" description="SIS" evidence="3">
    <location>
        <begin position="176"/>
        <end position="307"/>
    </location>
</feature>
<evidence type="ECO:0000256" key="2">
    <source>
        <dbReference type="ARBA" id="ARBA00022737"/>
    </source>
</evidence>
<organism evidence="4 5">
    <name type="scientific">Yoonia maricola</name>
    <dbReference type="NCBI Taxonomy" id="420999"/>
    <lineage>
        <taxon>Bacteria</taxon>
        <taxon>Pseudomonadati</taxon>
        <taxon>Pseudomonadota</taxon>
        <taxon>Alphaproteobacteria</taxon>
        <taxon>Rhodobacterales</taxon>
        <taxon>Paracoccaceae</taxon>
        <taxon>Yoonia</taxon>
    </lineage>
</organism>
<dbReference type="RefSeq" id="WP_100366750.1">
    <property type="nucleotide sequence ID" value="NZ_PGTY01000001.1"/>
</dbReference>
<dbReference type="Pfam" id="PF01380">
    <property type="entry name" value="SIS"/>
    <property type="match status" value="2"/>
</dbReference>
<dbReference type="InterPro" id="IPR001347">
    <property type="entry name" value="SIS_dom"/>
</dbReference>
<dbReference type="Gene3D" id="3.40.50.10490">
    <property type="entry name" value="Glucose-6-phosphate isomerase like protein, domain 1"/>
    <property type="match status" value="2"/>
</dbReference>
<dbReference type="OrthoDB" id="9779207at2"/>
<keyword evidence="2" id="KW-0677">Repeat</keyword>
<keyword evidence="4" id="KW-0808">Transferase</keyword>
<evidence type="ECO:0000259" key="3">
    <source>
        <dbReference type="PROSITE" id="PS51464"/>
    </source>
</evidence>
<dbReference type="InterPro" id="IPR046348">
    <property type="entry name" value="SIS_dom_sf"/>
</dbReference>
<accession>A0A2M8WLR6</accession>
<name>A0A2M8WLR6_9RHOB</name>
<dbReference type="Proteomes" id="UP000228531">
    <property type="component" value="Unassembled WGS sequence"/>
</dbReference>
<comment type="caution">
    <text evidence="4">The sequence shown here is derived from an EMBL/GenBank/DDBJ whole genome shotgun (WGS) entry which is preliminary data.</text>
</comment>
<dbReference type="PANTHER" id="PTHR10937:SF4">
    <property type="entry name" value="GLUCOSAMINE-6-PHOSPHATE DEAMINASE"/>
    <property type="match status" value="1"/>
</dbReference>
<dbReference type="GO" id="GO:0097367">
    <property type="term" value="F:carbohydrate derivative binding"/>
    <property type="evidence" value="ECO:0007669"/>
    <property type="project" value="InterPro"/>
</dbReference>
<keyword evidence="1 4" id="KW-0032">Aminotransferase</keyword>
<dbReference type="PANTHER" id="PTHR10937">
    <property type="entry name" value="GLUCOSAMINE--FRUCTOSE-6-PHOSPHATE AMINOTRANSFERASE, ISOMERIZING"/>
    <property type="match status" value="1"/>
</dbReference>
<dbReference type="CDD" id="cd05009">
    <property type="entry name" value="SIS_GlmS_GlmD_2"/>
    <property type="match status" value="1"/>
</dbReference>
<evidence type="ECO:0000313" key="4">
    <source>
        <dbReference type="EMBL" id="PJI91868.1"/>
    </source>
</evidence>
<proteinExistence type="predicted"/>
<dbReference type="GO" id="GO:0008483">
    <property type="term" value="F:transaminase activity"/>
    <property type="evidence" value="ECO:0007669"/>
    <property type="project" value="UniProtKB-KW"/>
</dbReference>
<evidence type="ECO:0000256" key="1">
    <source>
        <dbReference type="ARBA" id="ARBA00022576"/>
    </source>
</evidence>
<dbReference type="InterPro" id="IPR035490">
    <property type="entry name" value="GlmS/FrlB_SIS"/>
</dbReference>